<evidence type="ECO:0000259" key="14">
    <source>
        <dbReference type="Pfam" id="PF03175"/>
    </source>
</evidence>
<reference evidence="15 16" key="2">
    <citation type="journal article" date="2010" name="J. Virol. Methods">
        <title>Classification of fowl adenoviruses by use of phylogenetic analysis and high-resolution melting-curve analysis of the hexon L1 gene region.</title>
        <authorList>
            <person name="Marek A."/>
            <person name="Gunes A."/>
            <person name="Schulz E."/>
            <person name="Hess M."/>
        </authorList>
    </citation>
    <scope>NUCLEOTIDE SEQUENCE [LARGE SCALE GENOMIC DNA]</scope>
    <source>
        <strain evidence="15 16">IDA4</strain>
    </source>
</reference>
<name>X5LU08_9ADEN</name>
<evidence type="ECO:0000256" key="12">
    <source>
        <dbReference type="RuleBase" id="RU000442"/>
    </source>
</evidence>
<dbReference type="SUPFAM" id="SSF53098">
    <property type="entry name" value="Ribonuclease H-like"/>
    <property type="match status" value="1"/>
</dbReference>
<keyword evidence="8" id="KW-1194">Viral DNA replication</keyword>
<feature type="region of interest" description="Disordered" evidence="13">
    <location>
        <begin position="1"/>
        <end position="29"/>
    </location>
</feature>
<dbReference type="RefSeq" id="YP_009047094.1">
    <property type="nucleotide sequence ID" value="NC_024474.1"/>
</dbReference>
<evidence type="ECO:0000256" key="6">
    <source>
        <dbReference type="ARBA" id="ARBA00022705"/>
    </source>
</evidence>
<dbReference type="InterPro" id="IPR043502">
    <property type="entry name" value="DNA/RNA_pol_sf"/>
</dbReference>
<reference evidence="15 16" key="1">
    <citation type="journal article" date="1998" name="Avian Pathol.">
        <title>Growth analysis of adenoviruses isolated from pigeons in chicken cells and serological characterization of the isolates.</title>
        <authorList>
            <person name="Hess M."/>
            <person name="Prusas C."/>
            <person name="Monreal G."/>
        </authorList>
    </citation>
    <scope>NUCLEOTIDE SEQUENCE [LARGE SCALE GENOMIC DNA]</scope>
    <source>
        <strain evidence="15 16">IDA4</strain>
    </source>
</reference>
<dbReference type="GO" id="GO:0039693">
    <property type="term" value="P:viral DNA genome replication"/>
    <property type="evidence" value="ECO:0007669"/>
    <property type="project" value="UniProtKB-KW"/>
</dbReference>
<dbReference type="Proteomes" id="UP000098205">
    <property type="component" value="Segment"/>
</dbReference>
<dbReference type="SUPFAM" id="SSF56672">
    <property type="entry name" value="DNA/RNA polymerases"/>
    <property type="match status" value="1"/>
</dbReference>
<dbReference type="InterPro" id="IPR017964">
    <property type="entry name" value="DNA-dir_DNA_pol_B_CS"/>
</dbReference>
<organism evidence="15 16">
    <name type="scientific">Pigeon adenovirus 1</name>
    <dbReference type="NCBI Taxonomy" id="764030"/>
    <lineage>
        <taxon>Viruses</taxon>
        <taxon>Varidnaviria</taxon>
        <taxon>Bamfordvirae</taxon>
        <taxon>Preplasmiviricota</taxon>
        <taxon>Polisuviricotina</taxon>
        <taxon>Pharingeaviricetes</taxon>
        <taxon>Rowavirales</taxon>
        <taxon>Adenoviridae</taxon>
        <taxon>Aviadenovirus</taxon>
        <taxon>Aviadenovirus columbae</taxon>
        <taxon>Pigeon aviadenovirus A</taxon>
    </lineage>
</organism>
<dbReference type="GO" id="GO:0003677">
    <property type="term" value="F:DNA binding"/>
    <property type="evidence" value="ECO:0007669"/>
    <property type="project" value="UniProtKB-KW"/>
</dbReference>
<dbReference type="InterPro" id="IPR014382">
    <property type="entry name" value="DNA-dir_DNA_pol_B_adenovir"/>
</dbReference>
<feature type="compositionally biased region" description="Acidic residues" evidence="13">
    <location>
        <begin position="914"/>
        <end position="931"/>
    </location>
</feature>
<evidence type="ECO:0000256" key="9">
    <source>
        <dbReference type="ARBA" id="ARBA00023125"/>
    </source>
</evidence>
<dbReference type="GO" id="GO:0006260">
    <property type="term" value="P:DNA replication"/>
    <property type="evidence" value="ECO:0007669"/>
    <property type="project" value="UniProtKB-KW"/>
</dbReference>
<keyword evidence="6 12" id="KW-0235">DNA replication</keyword>
<evidence type="ECO:0000256" key="10">
    <source>
        <dbReference type="ARBA" id="ARBA00046822"/>
    </source>
</evidence>
<dbReference type="GeneID" id="19831540"/>
<dbReference type="GO" id="GO:0003887">
    <property type="term" value="F:DNA-directed DNA polymerase activity"/>
    <property type="evidence" value="ECO:0007669"/>
    <property type="project" value="UniProtKB-KW"/>
</dbReference>
<protein>
    <recommendedName>
        <fullName evidence="12">DNA polymerase</fullName>
        <ecNumber evidence="12">2.7.7.7</ecNumber>
    </recommendedName>
</protein>
<evidence type="ECO:0000256" key="2">
    <source>
        <dbReference type="ARBA" id="ARBA00005755"/>
    </source>
</evidence>
<feature type="region of interest" description="Disordered" evidence="13">
    <location>
        <begin position="144"/>
        <end position="166"/>
    </location>
</feature>
<evidence type="ECO:0000256" key="7">
    <source>
        <dbReference type="ARBA" id="ARBA00022932"/>
    </source>
</evidence>
<keyword evidence="9 12" id="KW-0238">DNA-binding</keyword>
<comment type="subcellular location">
    <subcellularLocation>
        <location evidence="1">Host nucleus</location>
    </subcellularLocation>
</comment>
<dbReference type="SMART" id="SM00486">
    <property type="entry name" value="POLBc"/>
    <property type="match status" value="1"/>
</dbReference>
<evidence type="ECO:0000256" key="8">
    <source>
        <dbReference type="ARBA" id="ARBA00023109"/>
    </source>
</evidence>
<dbReference type="PRINTS" id="PR00106">
    <property type="entry name" value="DNAPOLB"/>
</dbReference>
<accession>X5LU08</accession>
<reference evidence="15 16" key="3">
    <citation type="journal article" date="2014" name="Virology">
        <title>Complete genome sequences of pigeon adenovirus 1 and duck adenovirus 2 extend the number of species within the genus Aviadenovirus.</title>
        <authorList>
            <person name="Marek A."/>
            <person name="Kajan G.L."/>
            <person name="Kosiol C."/>
            <person name="Harrach B."/>
            <person name="Schlotterer C."/>
            <person name="Hess M."/>
        </authorList>
    </citation>
    <scope>NUCLEOTIDE SEQUENCE [LARGE SCALE GENOMIC DNA]</scope>
    <source>
        <strain evidence="15 16">IDA4</strain>
    </source>
</reference>
<keyword evidence="5 12" id="KW-0548">Nucleotidyltransferase</keyword>
<dbReference type="InterPro" id="IPR006172">
    <property type="entry name" value="DNA-dir_DNA_pol_B"/>
</dbReference>
<keyword evidence="16" id="KW-1185">Reference proteome</keyword>
<dbReference type="PIRSF" id="PIRSF000788">
    <property type="entry name" value="DPol_ADV"/>
    <property type="match status" value="1"/>
</dbReference>
<feature type="domain" description="DNA-directed DNA polymerase family B mitochondria/virus" evidence="14">
    <location>
        <begin position="408"/>
        <end position="862"/>
    </location>
</feature>
<evidence type="ECO:0000256" key="1">
    <source>
        <dbReference type="ARBA" id="ARBA00004147"/>
    </source>
</evidence>
<evidence type="ECO:0000256" key="13">
    <source>
        <dbReference type="SAM" id="MobiDB-lite"/>
    </source>
</evidence>
<evidence type="ECO:0000313" key="15">
    <source>
        <dbReference type="EMBL" id="CDO33896.1"/>
    </source>
</evidence>
<evidence type="ECO:0000313" key="16">
    <source>
        <dbReference type="Proteomes" id="UP000098205"/>
    </source>
</evidence>
<evidence type="ECO:0000256" key="11">
    <source>
        <dbReference type="ARBA" id="ARBA00049244"/>
    </source>
</evidence>
<keyword evidence="7 12" id="KW-0239">DNA-directed DNA polymerase</keyword>
<evidence type="ECO:0000256" key="5">
    <source>
        <dbReference type="ARBA" id="ARBA00022695"/>
    </source>
</evidence>
<dbReference type="PROSITE" id="PS00116">
    <property type="entry name" value="DNA_POLYMERASE_B"/>
    <property type="match status" value="1"/>
</dbReference>
<dbReference type="KEGG" id="vg:19831540"/>
<keyword evidence="4 12" id="KW-0808">Transferase</keyword>
<comment type="similarity">
    <text evidence="2 12">Belongs to the DNA polymerase type-B family.</text>
</comment>
<evidence type="ECO:0000256" key="4">
    <source>
        <dbReference type="ARBA" id="ARBA00022679"/>
    </source>
</evidence>
<dbReference type="Pfam" id="PF03175">
    <property type="entry name" value="DNA_pol_B_2"/>
    <property type="match status" value="1"/>
</dbReference>
<comment type="catalytic activity">
    <reaction evidence="11 12">
        <text>DNA(n) + a 2'-deoxyribonucleoside 5'-triphosphate = DNA(n+1) + diphosphate</text>
        <dbReference type="Rhea" id="RHEA:22508"/>
        <dbReference type="Rhea" id="RHEA-COMP:17339"/>
        <dbReference type="Rhea" id="RHEA-COMP:17340"/>
        <dbReference type="ChEBI" id="CHEBI:33019"/>
        <dbReference type="ChEBI" id="CHEBI:61560"/>
        <dbReference type="ChEBI" id="CHEBI:173112"/>
        <dbReference type="EC" id="2.7.7.7"/>
    </reaction>
</comment>
<dbReference type="GO" id="GO:0000166">
    <property type="term" value="F:nucleotide binding"/>
    <property type="evidence" value="ECO:0007669"/>
    <property type="project" value="InterPro"/>
</dbReference>
<feature type="compositionally biased region" description="Pro residues" evidence="13">
    <location>
        <begin position="15"/>
        <end position="27"/>
    </location>
</feature>
<dbReference type="InterPro" id="IPR012337">
    <property type="entry name" value="RNaseH-like_sf"/>
</dbReference>
<proteinExistence type="inferred from homology"/>
<dbReference type="GO" id="GO:0042025">
    <property type="term" value="C:host cell nucleus"/>
    <property type="evidence" value="ECO:0007669"/>
    <property type="project" value="UniProtKB-SubCell"/>
</dbReference>
<evidence type="ECO:0000256" key="3">
    <source>
        <dbReference type="ARBA" id="ARBA00022562"/>
    </source>
</evidence>
<sequence>MAASALSRRGRRPRAPAPAPAPLPPTLLGPEASQRLRLRGPGASGDARRFFRAPTTDRQGLTRAVFYYQNQPVKVLTAPFETGLRKFLRTHRFLVGRSPYSKHYDRFDYAWYARDPAVRLLHFRPRFVGLLLFRGYQLSVRRLSPRPHDEGAGEEEEEEGEEASPPVLPPMLLVRLDGRWLWAALSAVHKCPRCGLAWSRRHVCNVSRAAFYHHVNHDGREHWQHVYFRCPAASPQTRLLFLTYDIETYTAYQTRGKRLRPFMLCFKLSGDPGLVAQAERIARLDDALQPLDGGYYWLDARPGVVARRFRQYRHRLQVEFARRLVDRFCRHNSAYVQRLMREGGYESRYDVPHELFREPQEPLALPEDFYSVDVVILGHNISKFDELLLAAEFVENRQDFPRAAQCVRAFMPRVGRLLFNDVRFSMPNPRFRRRDPERLERWALGQLHVADEADVHVRFMVRDTCQLTSGASLARAASAYALELCKGHCAYEAINELYSFGRYDSDPDGFPVERYWESPQALQEQRDLWRQRHPDRPYDLVRACLEYCMQDVLVTERLAHVLYDNYDAYYRRELGMLGRFNIFERPTIPSNTHAFWKQVTFSAYVKRRRQRRPDGADRREKLSPDYLAEVYAPHQAMFKYIRQALRGGRCYPTVLGPYAHPVYVFDICGMYASALTHPMPHGMPLHPLDVRDHVDFLNRLLVDPAPLSYFDERIKPSILKIDATPPPIEDLDPLPPLCTRRGGRLVWTNEPLYDEVVVVVDIVTLHNRGWRVRVRQDPMNVVFPRWETLCAEYVAKNIAAKEKADQEKNEVLRSISKMLSNALYGAFATNMDATSVRFEQDLTDGEMRDIWDGVKVVKQVTYLCDPSLHDRPVVAGPAVGAAATTAAAVVVSGNSLPPTSPRSVRIFPPSLTEVNDDEDVENEGSDDDGDGEAALLRVDRELEAAAMRGPFIPPPGEDPASVAHAAANDVRPKPLHLADADAAAVTVLHLERLDKLVDNHRYATQLACFVLGWSRAFFSEWAEILHEPDRGVHPHRRPARSLYGDTDSLFVTASGYERMRTRGRHRIKGPGTRLTYDPEHPALYWACECDIKCKKCGADTYSSEAVFLAPKLYGLKDAVCTDPACGHVGQGKIRSKGHKQAELIYDTLLKCWNKREDEAYGAVSRQPELYTRRNIFKTTLLNKVSRYEPFSIHAERLVRVLRPWQEPTLYAHGDFLYPYDLLHPNPRALGDRLVREDRVCPDAEPLAPLRLLSASLPALDGSRA</sequence>
<dbReference type="EC" id="2.7.7.7" evidence="12"/>
<dbReference type="InterPro" id="IPR004868">
    <property type="entry name" value="DNA-dir_DNA_pol_B_mt/vir"/>
</dbReference>
<feature type="region of interest" description="Disordered" evidence="13">
    <location>
        <begin position="894"/>
        <end position="931"/>
    </location>
</feature>
<feature type="compositionally biased region" description="Acidic residues" evidence="13">
    <location>
        <begin position="152"/>
        <end position="162"/>
    </location>
</feature>
<dbReference type="EMBL" id="FN824512">
    <property type="protein sequence ID" value="CDO33896.1"/>
    <property type="molecule type" value="Genomic_DNA"/>
</dbReference>
<gene>
    <name evidence="15" type="primary">pol</name>
</gene>
<keyword evidence="3" id="KW-1048">Host nucleus</keyword>
<comment type="subunit">
    <text evidence="10">Heterodimer with the terminal protein; this heterodimer binds to bp 9 to 18 of the genome. Forms a complex with viral pTP, DBP and hosts NFIA and POU2F1/OCT1 for initiation of replication.</text>
</comment>